<dbReference type="PANTHER" id="PTHR10707:SF10">
    <property type="entry name" value="CYTOCHROME C OXIDASE SUBUNIT 4"/>
    <property type="match status" value="1"/>
</dbReference>
<evidence type="ECO:0000256" key="7">
    <source>
        <dbReference type="ARBA" id="ARBA00023002"/>
    </source>
</evidence>
<feature type="transmembrane region" description="Helical" evidence="10">
    <location>
        <begin position="66"/>
        <end position="85"/>
    </location>
</feature>
<dbReference type="GO" id="GO:0045277">
    <property type="term" value="C:respiratory chain complex IV"/>
    <property type="evidence" value="ECO:0007669"/>
    <property type="project" value="InterPro"/>
</dbReference>
<dbReference type="Pfam" id="PF02936">
    <property type="entry name" value="COX4"/>
    <property type="match status" value="1"/>
</dbReference>
<evidence type="ECO:0000256" key="4">
    <source>
        <dbReference type="ARBA" id="ARBA00022792"/>
    </source>
</evidence>
<keyword evidence="9 10" id="KW-0472">Membrane</keyword>
<evidence type="ECO:0000256" key="10">
    <source>
        <dbReference type="SAM" id="Phobius"/>
    </source>
</evidence>
<dbReference type="PANTHER" id="PTHR10707">
    <property type="entry name" value="CYTOCHROME C OXIDASE SUBUNIT IV"/>
    <property type="match status" value="1"/>
</dbReference>
<keyword evidence="4" id="KW-0999">Mitochondrion inner membrane</keyword>
<dbReference type="CDD" id="cd00922">
    <property type="entry name" value="Cyt_c_Oxidase_IV"/>
    <property type="match status" value="1"/>
</dbReference>
<dbReference type="GO" id="GO:0006123">
    <property type="term" value="P:mitochondrial electron transport, cytochrome c to oxygen"/>
    <property type="evidence" value="ECO:0007669"/>
    <property type="project" value="InterPro"/>
</dbReference>
<dbReference type="GO" id="GO:0016491">
    <property type="term" value="F:oxidoreductase activity"/>
    <property type="evidence" value="ECO:0007669"/>
    <property type="project" value="UniProtKB-KW"/>
</dbReference>
<evidence type="ECO:0000256" key="2">
    <source>
        <dbReference type="ARBA" id="ARBA00008135"/>
    </source>
</evidence>
<evidence type="ECO:0000313" key="11">
    <source>
        <dbReference type="EMBL" id="CAG5081766.1"/>
    </source>
</evidence>
<dbReference type="GO" id="GO:0005743">
    <property type="term" value="C:mitochondrial inner membrane"/>
    <property type="evidence" value="ECO:0007669"/>
    <property type="project" value="UniProtKB-SubCell"/>
</dbReference>
<reference evidence="11" key="1">
    <citation type="submission" date="2021-04" db="EMBL/GenBank/DDBJ databases">
        <authorList>
            <person name="Chebbi M.A.C M."/>
        </authorList>
    </citation>
    <scope>NUCLEOTIDE SEQUENCE</scope>
</reference>
<evidence type="ECO:0000256" key="5">
    <source>
        <dbReference type="ARBA" id="ARBA00022946"/>
    </source>
</evidence>
<sequence>MEPSTVYVRRSRAEAWKGNFGIDLLKLEKEKGDWKKLSLAEKKELYRASFCQTFAELEAPDGHWKAIIGCVCIGISIALWMFMYVKFNVYSPLPESFSKENQAAQLKRIRLLDINPIWGFNKRTPEELAKKDN</sequence>
<evidence type="ECO:0000256" key="9">
    <source>
        <dbReference type="ARBA" id="ARBA00023136"/>
    </source>
</evidence>
<keyword evidence="12" id="KW-1185">Reference proteome</keyword>
<evidence type="ECO:0000256" key="6">
    <source>
        <dbReference type="ARBA" id="ARBA00022989"/>
    </source>
</evidence>
<dbReference type="SUPFAM" id="SSF81406">
    <property type="entry name" value="Mitochondrial cytochrome c oxidase subunit IV"/>
    <property type="match status" value="1"/>
</dbReference>
<comment type="similarity">
    <text evidence="2">Belongs to the cytochrome c oxidase IV family.</text>
</comment>
<keyword evidence="5" id="KW-0809">Transit peptide</keyword>
<evidence type="ECO:0000256" key="3">
    <source>
        <dbReference type="ARBA" id="ARBA00022692"/>
    </source>
</evidence>
<protein>
    <submittedName>
        <fullName evidence="11">Mitochondrial (Pongo pygmaeus)</fullName>
    </submittedName>
</protein>
<keyword evidence="6 10" id="KW-1133">Transmembrane helix</keyword>
<evidence type="ECO:0000256" key="1">
    <source>
        <dbReference type="ARBA" id="ARBA00004434"/>
    </source>
</evidence>
<dbReference type="InterPro" id="IPR036639">
    <property type="entry name" value="Cyt_c_oxidase_su4_sf"/>
</dbReference>
<accession>A0A8J2H7F3</accession>
<dbReference type="EMBL" id="CAJNRD030001118">
    <property type="protein sequence ID" value="CAG5081766.1"/>
    <property type="molecule type" value="Genomic_DNA"/>
</dbReference>
<name>A0A8J2H7F3_COTCN</name>
<evidence type="ECO:0000313" key="12">
    <source>
        <dbReference type="Proteomes" id="UP000786811"/>
    </source>
</evidence>
<dbReference type="AlphaFoldDB" id="A0A8J2H7F3"/>
<keyword evidence="7" id="KW-0560">Oxidoreductase</keyword>
<keyword evidence="3 10" id="KW-0812">Transmembrane</keyword>
<organism evidence="11 12">
    <name type="scientific">Cotesia congregata</name>
    <name type="common">Parasitoid wasp</name>
    <name type="synonym">Apanteles congregatus</name>
    <dbReference type="NCBI Taxonomy" id="51543"/>
    <lineage>
        <taxon>Eukaryota</taxon>
        <taxon>Metazoa</taxon>
        <taxon>Ecdysozoa</taxon>
        <taxon>Arthropoda</taxon>
        <taxon>Hexapoda</taxon>
        <taxon>Insecta</taxon>
        <taxon>Pterygota</taxon>
        <taxon>Neoptera</taxon>
        <taxon>Endopterygota</taxon>
        <taxon>Hymenoptera</taxon>
        <taxon>Apocrita</taxon>
        <taxon>Ichneumonoidea</taxon>
        <taxon>Braconidae</taxon>
        <taxon>Microgastrinae</taxon>
        <taxon>Cotesia</taxon>
    </lineage>
</organism>
<comment type="caution">
    <text evidence="11">The sequence shown here is derived from an EMBL/GenBank/DDBJ whole genome shotgun (WGS) entry which is preliminary data.</text>
</comment>
<evidence type="ECO:0000256" key="8">
    <source>
        <dbReference type="ARBA" id="ARBA00023128"/>
    </source>
</evidence>
<dbReference type="Gene3D" id="1.10.442.10">
    <property type="entry name" value="Cytochrome c oxidase subunit IV"/>
    <property type="match status" value="1"/>
</dbReference>
<dbReference type="FunFam" id="1.10.442.10:FF:000001">
    <property type="entry name" value="Cytochrome c oxidase subunit 4 isoform 1"/>
    <property type="match status" value="1"/>
</dbReference>
<dbReference type="Proteomes" id="UP000786811">
    <property type="component" value="Unassembled WGS sequence"/>
</dbReference>
<gene>
    <name evidence="11" type="ORF">HICCMSTLAB_LOCUS3373</name>
</gene>
<comment type="subcellular location">
    <subcellularLocation>
        <location evidence="1">Mitochondrion inner membrane</location>
        <topology evidence="1">Single-pass membrane protein</topology>
    </subcellularLocation>
</comment>
<dbReference type="InterPro" id="IPR004203">
    <property type="entry name" value="Cyt_c_oxidase_su4_fam"/>
</dbReference>
<proteinExistence type="inferred from homology"/>
<keyword evidence="8" id="KW-0496">Mitochondrion</keyword>
<dbReference type="OrthoDB" id="186013at2759"/>